<name>A0A0V1N0W2_9BILA</name>
<evidence type="ECO:0000313" key="2">
    <source>
        <dbReference type="Proteomes" id="UP000054843"/>
    </source>
</evidence>
<organism evidence="1 2">
    <name type="scientific">Trichinella papuae</name>
    <dbReference type="NCBI Taxonomy" id="268474"/>
    <lineage>
        <taxon>Eukaryota</taxon>
        <taxon>Metazoa</taxon>
        <taxon>Ecdysozoa</taxon>
        <taxon>Nematoda</taxon>
        <taxon>Enoplea</taxon>
        <taxon>Dorylaimia</taxon>
        <taxon>Trichinellida</taxon>
        <taxon>Trichinellidae</taxon>
        <taxon>Trichinella</taxon>
    </lineage>
</organism>
<dbReference type="AlphaFoldDB" id="A0A0V1N0W2"/>
<gene>
    <name evidence="1" type="ORF">T10_3144</name>
</gene>
<protein>
    <submittedName>
        <fullName evidence="1">Uncharacterized protein</fullName>
    </submittedName>
</protein>
<sequence length="175" mass="19299">MPRLKYQRIQIDVEFFFKSDNSWSISAFSSTLKGYPGCTLADTQFQSTCIENLAGCLKEIPNKIFATSHPLYTGAPFPNLFNSTVDKHGNVGCSSSSSSSNSSCSEARQIGEAVISSPSLSYLASNTCEGIVSMLQKQLCKLPTHRYNKSAVEELHENLFKFSINKSDDHFSDSE</sequence>
<keyword evidence="2" id="KW-1185">Reference proteome</keyword>
<accession>A0A0V1N0W2</accession>
<comment type="caution">
    <text evidence="1">The sequence shown here is derived from an EMBL/GenBank/DDBJ whole genome shotgun (WGS) entry which is preliminary data.</text>
</comment>
<proteinExistence type="predicted"/>
<dbReference type="Proteomes" id="UP000054843">
    <property type="component" value="Unassembled WGS sequence"/>
</dbReference>
<reference evidence="1 2" key="1">
    <citation type="submission" date="2015-01" db="EMBL/GenBank/DDBJ databases">
        <title>Evolution of Trichinella species and genotypes.</title>
        <authorList>
            <person name="Korhonen P.K."/>
            <person name="Edoardo P."/>
            <person name="Giuseppe L.R."/>
            <person name="Gasser R.B."/>
        </authorList>
    </citation>
    <scope>NUCLEOTIDE SEQUENCE [LARGE SCALE GENOMIC DNA]</scope>
    <source>
        <strain evidence="1">ISS1980</strain>
    </source>
</reference>
<dbReference type="EMBL" id="JYDO01000017">
    <property type="protein sequence ID" value="KRZ77636.1"/>
    <property type="molecule type" value="Genomic_DNA"/>
</dbReference>
<dbReference type="STRING" id="268474.A0A0V1N0W2"/>
<evidence type="ECO:0000313" key="1">
    <source>
        <dbReference type="EMBL" id="KRZ77636.1"/>
    </source>
</evidence>